<evidence type="ECO:0000313" key="3">
    <source>
        <dbReference type="Proteomes" id="UP000252731"/>
    </source>
</evidence>
<comment type="caution">
    <text evidence="2">The sequence shown here is derived from an EMBL/GenBank/DDBJ whole genome shotgun (WGS) entry which is preliminary data.</text>
</comment>
<dbReference type="SUPFAM" id="SSF56112">
    <property type="entry name" value="Protein kinase-like (PK-like)"/>
    <property type="match status" value="1"/>
</dbReference>
<dbReference type="AlphaFoldDB" id="A0A366JWV6"/>
<dbReference type="InterPro" id="IPR011009">
    <property type="entry name" value="Kinase-like_dom_sf"/>
</dbReference>
<organism evidence="2 3">
    <name type="scientific">Cytobacillus firmus</name>
    <name type="common">Bacillus firmus</name>
    <dbReference type="NCBI Taxonomy" id="1399"/>
    <lineage>
        <taxon>Bacteria</taxon>
        <taxon>Bacillati</taxon>
        <taxon>Bacillota</taxon>
        <taxon>Bacilli</taxon>
        <taxon>Bacillales</taxon>
        <taxon>Bacillaceae</taxon>
        <taxon>Cytobacillus</taxon>
    </lineage>
</organism>
<accession>A0A366JWV6</accession>
<sequence>MECQEALTKAVNTTVNNGGDDLVQNRLLSYLRDQLPFKIEELKPIRKKVYLLRTQERAFILKGFSSYHRLKLQEAFTSSLMNEGFAKTYIFYEIAKEPPLFFDRTYFGCLEYIPPSEEVFTYFLKRDRLEGLNLLKSFHDTTEKLVSRYQTVVPAYRQADKWRERATLFLNNLPVIRYFVQKEIINELLAWADWALKGIEEEAWLFQSGRKVILHGDVAHHNFLRAKDQSLYLLDFDLITIGTPHSDYLQYANRILPFMKWSFDDLGKYSIFKSNLEEKGFLHALAFPTDIFREWNRVIRDRTYLDSVKIRPVLDLTVGQFAERQRFIKALKYAVNEKNK</sequence>
<dbReference type="Proteomes" id="UP000252731">
    <property type="component" value="Unassembled WGS sequence"/>
</dbReference>
<dbReference type="EMBL" id="QNSF01000005">
    <property type="protein sequence ID" value="RBP93999.1"/>
    <property type="molecule type" value="Genomic_DNA"/>
</dbReference>
<dbReference type="InterPro" id="IPR002575">
    <property type="entry name" value="Aminoglycoside_PTrfase"/>
</dbReference>
<name>A0A366JWV6_CYTFI</name>
<reference evidence="2 3" key="1">
    <citation type="submission" date="2018-06" db="EMBL/GenBank/DDBJ databases">
        <title>Freshwater and sediment microbial communities from various areas in North America, analyzing microbe dynamics in response to fracking.</title>
        <authorList>
            <person name="Lamendella R."/>
        </authorList>
    </citation>
    <scope>NUCLEOTIDE SEQUENCE [LARGE SCALE GENOMIC DNA]</scope>
    <source>
        <strain evidence="2 3">14_TX</strain>
    </source>
</reference>
<evidence type="ECO:0000259" key="1">
    <source>
        <dbReference type="Pfam" id="PF01636"/>
    </source>
</evidence>
<dbReference type="RefSeq" id="WP_309472963.1">
    <property type="nucleotide sequence ID" value="NZ_QNSF01000005.1"/>
</dbReference>
<dbReference type="GO" id="GO:0016740">
    <property type="term" value="F:transferase activity"/>
    <property type="evidence" value="ECO:0007669"/>
    <property type="project" value="UniProtKB-KW"/>
</dbReference>
<dbReference type="Pfam" id="PF01636">
    <property type="entry name" value="APH"/>
    <property type="match status" value="1"/>
</dbReference>
<protein>
    <submittedName>
        <fullName evidence="2">Phosphotransferase family enzyme</fullName>
    </submittedName>
</protein>
<feature type="domain" description="Aminoglycoside phosphotransferase" evidence="1">
    <location>
        <begin position="150"/>
        <end position="252"/>
    </location>
</feature>
<proteinExistence type="predicted"/>
<dbReference type="Gene3D" id="3.90.1200.10">
    <property type="match status" value="1"/>
</dbReference>
<keyword evidence="3" id="KW-1185">Reference proteome</keyword>
<dbReference type="STRING" id="1399.VL14_20810"/>
<keyword evidence="2" id="KW-0808">Transferase</keyword>
<gene>
    <name evidence="2" type="ORF">DFO70_105239</name>
</gene>
<evidence type="ECO:0000313" key="2">
    <source>
        <dbReference type="EMBL" id="RBP93999.1"/>
    </source>
</evidence>